<accession>A0A0E0BMZ4</accession>
<proteinExistence type="predicted"/>
<feature type="region of interest" description="Disordered" evidence="1">
    <location>
        <begin position="1"/>
        <end position="31"/>
    </location>
</feature>
<sequence>MEIMHIPSLPPSRSSPHIPPHSTPLSLASASPYGVPRLPRCGRLDTAGEGCEQKTGAIFINIVEDEFAR</sequence>
<reference evidence="2" key="1">
    <citation type="submission" date="2015-04" db="UniProtKB">
        <authorList>
            <consortium name="EnsemblPlants"/>
        </authorList>
    </citation>
    <scope>IDENTIFICATION</scope>
</reference>
<keyword evidence="3" id="KW-1185">Reference proteome</keyword>
<dbReference type="Gramene" id="OGLUM12G01210.2">
    <property type="protein sequence ID" value="OGLUM12G01210.2"/>
    <property type="gene ID" value="OGLUM12G01210"/>
</dbReference>
<dbReference type="HOGENOM" id="CLU_2779945_0_0_1"/>
<dbReference type="Proteomes" id="UP000026961">
    <property type="component" value="Chromosome 12"/>
</dbReference>
<evidence type="ECO:0000256" key="1">
    <source>
        <dbReference type="SAM" id="MobiDB-lite"/>
    </source>
</evidence>
<dbReference type="EnsemblPlants" id="OGLUM12G01210.2">
    <property type="protein sequence ID" value="OGLUM12G01210.2"/>
    <property type="gene ID" value="OGLUM12G01210"/>
</dbReference>
<feature type="compositionally biased region" description="Low complexity" evidence="1">
    <location>
        <begin position="1"/>
        <end position="16"/>
    </location>
</feature>
<name>A0A0E0BMZ4_9ORYZ</name>
<reference evidence="2" key="2">
    <citation type="submission" date="2018-05" db="EMBL/GenBank/DDBJ databases">
        <title>OgluRS3 (Oryza glumaepatula Reference Sequence Version 3).</title>
        <authorList>
            <person name="Zhang J."/>
            <person name="Kudrna D."/>
            <person name="Lee S."/>
            <person name="Talag J."/>
            <person name="Welchert J."/>
            <person name="Wing R.A."/>
        </authorList>
    </citation>
    <scope>NUCLEOTIDE SEQUENCE [LARGE SCALE GENOMIC DNA]</scope>
</reference>
<protein>
    <submittedName>
        <fullName evidence="2">Non-specific lipid-transfer protein</fullName>
    </submittedName>
</protein>
<evidence type="ECO:0000313" key="3">
    <source>
        <dbReference type="Proteomes" id="UP000026961"/>
    </source>
</evidence>
<dbReference type="AlphaFoldDB" id="A0A0E0BMZ4"/>
<organism evidence="2">
    <name type="scientific">Oryza glumipatula</name>
    <dbReference type="NCBI Taxonomy" id="40148"/>
    <lineage>
        <taxon>Eukaryota</taxon>
        <taxon>Viridiplantae</taxon>
        <taxon>Streptophyta</taxon>
        <taxon>Embryophyta</taxon>
        <taxon>Tracheophyta</taxon>
        <taxon>Spermatophyta</taxon>
        <taxon>Magnoliopsida</taxon>
        <taxon>Liliopsida</taxon>
        <taxon>Poales</taxon>
        <taxon>Poaceae</taxon>
        <taxon>BOP clade</taxon>
        <taxon>Oryzoideae</taxon>
        <taxon>Oryzeae</taxon>
        <taxon>Oryzinae</taxon>
        <taxon>Oryza</taxon>
    </lineage>
</organism>
<evidence type="ECO:0000313" key="2">
    <source>
        <dbReference type="EnsemblPlants" id="OGLUM12G01210.2"/>
    </source>
</evidence>